<dbReference type="FunCoup" id="I7LT94">
    <property type="interactions" value="209"/>
</dbReference>
<evidence type="ECO:0000259" key="4">
    <source>
        <dbReference type="Pfam" id="PF08164"/>
    </source>
</evidence>
<name>I7LT94_TETTS</name>
<dbReference type="OrthoDB" id="308350at2759"/>
<dbReference type="RefSeq" id="XP_001032496.2">
    <property type="nucleotide sequence ID" value="XM_001032496.2"/>
</dbReference>
<organism evidence="6 7">
    <name type="scientific">Tetrahymena thermophila (strain SB210)</name>
    <dbReference type="NCBI Taxonomy" id="312017"/>
    <lineage>
        <taxon>Eukaryota</taxon>
        <taxon>Sar</taxon>
        <taxon>Alveolata</taxon>
        <taxon>Ciliophora</taxon>
        <taxon>Intramacronucleata</taxon>
        <taxon>Oligohymenophorea</taxon>
        <taxon>Hymenostomatida</taxon>
        <taxon>Tetrahymenina</taxon>
        <taxon>Tetrahymenidae</taxon>
        <taxon>Tetrahymena</taxon>
    </lineage>
</organism>
<feature type="coiled-coil region" evidence="2">
    <location>
        <begin position="202"/>
        <end position="237"/>
    </location>
</feature>
<sequence>MSKSHRQEVEQVLGNQRDQFQQEYNEDQDDLDAVELDDQFKNDAQYKELIGGLKSDQPIIGKKSSRNLEDLPKYKGKKVTRKEMEEIDQQDLMISDSELEDDDEEEDNDVDNSSQQSQQDQDSEQSEDDNEEESEDEKPKVIKNKSNGKRKLSKELNDSEEESGHEEEGDDDDEESKHLKKIAKKLVEQKKNKTYLQDQMNVDDIIDEIDQEDQDLKQETQKQQDDEMQKAKAVRQQIQLWKELVFVRFNMHKNLELVKKLPSPQDIGGFDSKENNQNKKYLELNILRNIDLIQKIRGNLTEKANGPKDRILRKNNIKLLQKFINHNNIVRDQYENENELNIKSMWQQFEESFDNMHNWMEENILKWSQKTQLLNSINLKRNGMSALIHTPIGQTQKAMQQIDNLIYKSQLKRTSFRILGRDISNVQKETDQEIFDDSDLYHELLKEYMTEIEENKEVGEDGLLFDSTRLYLLERKLKQQEKKQKIVDRRASKSRKIRFDVHQKLVNFMNPIDNKELLEGRNEIIKCLFGKFENEEEENQQQQNESNENGSKNKANGKSTDLKEEPSLNKKRKLGSSKSKNIQNNDDDDVQLI</sequence>
<feature type="compositionally biased region" description="Acidic residues" evidence="3">
    <location>
        <begin position="97"/>
        <end position="110"/>
    </location>
</feature>
<dbReference type="GO" id="GO:0005730">
    <property type="term" value="C:nucleolus"/>
    <property type="evidence" value="ECO:0007669"/>
    <property type="project" value="TreeGrafter"/>
</dbReference>
<evidence type="ECO:0000259" key="5">
    <source>
        <dbReference type="Pfam" id="PF13339"/>
    </source>
</evidence>
<feature type="compositionally biased region" description="Basic residues" evidence="3">
    <location>
        <begin position="141"/>
        <end position="152"/>
    </location>
</feature>
<dbReference type="InterPro" id="IPR025160">
    <property type="entry name" value="AATF"/>
</dbReference>
<accession>I7LT94</accession>
<dbReference type="STRING" id="312017.I7LT94"/>
<dbReference type="InterPro" id="IPR012617">
    <property type="entry name" value="AATF_C"/>
</dbReference>
<keyword evidence="2" id="KW-0175">Coiled coil</keyword>
<dbReference type="KEGG" id="tet:TTHERM_00600250"/>
<feature type="compositionally biased region" description="Polar residues" evidence="3">
    <location>
        <begin position="13"/>
        <end position="23"/>
    </location>
</feature>
<feature type="domain" description="AATF leucine zipper-containing" evidence="5">
    <location>
        <begin position="227"/>
        <end position="370"/>
    </location>
</feature>
<dbReference type="Pfam" id="PF13339">
    <property type="entry name" value="AATF-Che1"/>
    <property type="match status" value="1"/>
</dbReference>
<evidence type="ECO:0000256" key="3">
    <source>
        <dbReference type="SAM" id="MobiDB-lite"/>
    </source>
</evidence>
<feature type="domain" description="Apoptosis-antagonizing transcription factor C-terminal" evidence="4">
    <location>
        <begin position="441"/>
        <end position="529"/>
    </location>
</feature>
<dbReference type="InParanoid" id="I7LT94"/>
<dbReference type="Proteomes" id="UP000009168">
    <property type="component" value="Unassembled WGS sequence"/>
</dbReference>
<feature type="compositionally biased region" description="Low complexity" evidence="3">
    <location>
        <begin position="540"/>
        <end position="559"/>
    </location>
</feature>
<feature type="region of interest" description="Disordered" evidence="3">
    <location>
        <begin position="535"/>
        <end position="593"/>
    </location>
</feature>
<comment type="similarity">
    <text evidence="1">Belongs to the AATF family.</text>
</comment>
<evidence type="ECO:0000256" key="2">
    <source>
        <dbReference type="SAM" id="Coils"/>
    </source>
</evidence>
<dbReference type="GeneID" id="7839206"/>
<dbReference type="InterPro" id="IPR039223">
    <property type="entry name" value="AATF/Bfr2"/>
</dbReference>
<dbReference type="PANTHER" id="PTHR15565:SF0">
    <property type="entry name" value="PROTEIN AATF"/>
    <property type="match status" value="1"/>
</dbReference>
<feature type="compositionally biased region" description="Acidic residues" evidence="3">
    <location>
        <begin position="121"/>
        <end position="136"/>
    </location>
</feature>
<dbReference type="EMBL" id="GG662620">
    <property type="protein sequence ID" value="EAR84833.2"/>
    <property type="molecule type" value="Genomic_DNA"/>
</dbReference>
<feature type="compositionally biased region" description="Acidic residues" evidence="3">
    <location>
        <begin position="158"/>
        <end position="174"/>
    </location>
</feature>
<evidence type="ECO:0000313" key="6">
    <source>
        <dbReference type="EMBL" id="EAR84833.2"/>
    </source>
</evidence>
<dbReference type="eggNOG" id="KOG2773">
    <property type="taxonomic scope" value="Eukaryota"/>
</dbReference>
<reference evidence="7" key="1">
    <citation type="journal article" date="2006" name="PLoS Biol.">
        <title>Macronuclear genome sequence of the ciliate Tetrahymena thermophila, a model eukaryote.</title>
        <authorList>
            <person name="Eisen J.A."/>
            <person name="Coyne R.S."/>
            <person name="Wu M."/>
            <person name="Wu D."/>
            <person name="Thiagarajan M."/>
            <person name="Wortman J.R."/>
            <person name="Badger J.H."/>
            <person name="Ren Q."/>
            <person name="Amedeo P."/>
            <person name="Jones K.M."/>
            <person name="Tallon L.J."/>
            <person name="Delcher A.L."/>
            <person name="Salzberg S.L."/>
            <person name="Silva J.C."/>
            <person name="Haas B.J."/>
            <person name="Majoros W.H."/>
            <person name="Farzad M."/>
            <person name="Carlton J.M."/>
            <person name="Smith R.K. Jr."/>
            <person name="Garg J."/>
            <person name="Pearlman R.E."/>
            <person name="Karrer K.M."/>
            <person name="Sun L."/>
            <person name="Manning G."/>
            <person name="Elde N.C."/>
            <person name="Turkewitz A.P."/>
            <person name="Asai D.J."/>
            <person name="Wilkes D.E."/>
            <person name="Wang Y."/>
            <person name="Cai H."/>
            <person name="Collins K."/>
            <person name="Stewart B.A."/>
            <person name="Lee S.R."/>
            <person name="Wilamowska K."/>
            <person name="Weinberg Z."/>
            <person name="Ruzzo W.L."/>
            <person name="Wloga D."/>
            <person name="Gaertig J."/>
            <person name="Frankel J."/>
            <person name="Tsao C.-C."/>
            <person name="Gorovsky M.A."/>
            <person name="Keeling P.J."/>
            <person name="Waller R.F."/>
            <person name="Patron N.J."/>
            <person name="Cherry J.M."/>
            <person name="Stover N.A."/>
            <person name="Krieger C.J."/>
            <person name="del Toro C."/>
            <person name="Ryder H.F."/>
            <person name="Williamson S.C."/>
            <person name="Barbeau R.A."/>
            <person name="Hamilton E.P."/>
            <person name="Orias E."/>
        </authorList>
    </citation>
    <scope>NUCLEOTIDE SEQUENCE [LARGE SCALE GENOMIC DNA]</scope>
    <source>
        <strain evidence="7">SB210</strain>
    </source>
</reference>
<dbReference type="PANTHER" id="PTHR15565">
    <property type="entry name" value="AATF PROTEIN APOPTOSIS ANTAGONIZING TRANSCRIPTION FACTOR"/>
    <property type="match status" value="1"/>
</dbReference>
<dbReference type="Pfam" id="PF08164">
    <property type="entry name" value="TRAUB"/>
    <property type="match status" value="1"/>
</dbReference>
<evidence type="ECO:0000256" key="1">
    <source>
        <dbReference type="ARBA" id="ARBA00008966"/>
    </source>
</evidence>
<feature type="region of interest" description="Disordered" evidence="3">
    <location>
        <begin position="1"/>
        <end position="176"/>
    </location>
</feature>
<protein>
    <submittedName>
        <fullName evidence="6">Apoptosis antagonizing transcription factor</fullName>
    </submittedName>
</protein>
<dbReference type="AlphaFoldDB" id="I7LT94"/>
<evidence type="ECO:0000313" key="7">
    <source>
        <dbReference type="Proteomes" id="UP000009168"/>
    </source>
</evidence>
<gene>
    <name evidence="6" type="ORF">TTHERM_00600250</name>
</gene>
<proteinExistence type="inferred from homology"/>
<feature type="compositionally biased region" description="Low complexity" evidence="3">
    <location>
        <begin position="111"/>
        <end position="120"/>
    </location>
</feature>
<keyword evidence="7" id="KW-1185">Reference proteome</keyword>
<feature type="compositionally biased region" description="Acidic residues" evidence="3">
    <location>
        <begin position="24"/>
        <end position="37"/>
    </location>
</feature>